<sequence length="57" mass="6374">MRINLADLFPDVRIRGDSVQLKLWVSFDEADELTARVTAGTGDRNAQDHGYSRIVAL</sequence>
<protein>
    <submittedName>
        <fullName evidence="1">Unannotated protein</fullName>
    </submittedName>
</protein>
<dbReference type="AlphaFoldDB" id="A0A6J6J155"/>
<accession>A0A6J6J155</accession>
<dbReference type="EMBL" id="CAEZVJ010000072">
    <property type="protein sequence ID" value="CAB4630435.1"/>
    <property type="molecule type" value="Genomic_DNA"/>
</dbReference>
<gene>
    <name evidence="1" type="ORF">UFOPK1961_00717</name>
</gene>
<proteinExistence type="predicted"/>
<evidence type="ECO:0000313" key="1">
    <source>
        <dbReference type="EMBL" id="CAB4630435.1"/>
    </source>
</evidence>
<name>A0A6J6J155_9ZZZZ</name>
<reference evidence="1" key="1">
    <citation type="submission" date="2020-05" db="EMBL/GenBank/DDBJ databases">
        <authorList>
            <person name="Chiriac C."/>
            <person name="Salcher M."/>
            <person name="Ghai R."/>
            <person name="Kavagutti S V."/>
        </authorList>
    </citation>
    <scope>NUCLEOTIDE SEQUENCE</scope>
</reference>
<organism evidence="1">
    <name type="scientific">freshwater metagenome</name>
    <dbReference type="NCBI Taxonomy" id="449393"/>
    <lineage>
        <taxon>unclassified sequences</taxon>
        <taxon>metagenomes</taxon>
        <taxon>ecological metagenomes</taxon>
    </lineage>
</organism>